<dbReference type="InterPro" id="IPR042197">
    <property type="entry name" value="Apaf_helical"/>
</dbReference>
<proteinExistence type="inferred from homology"/>
<dbReference type="Gene3D" id="3.40.50.300">
    <property type="entry name" value="P-loop containing nucleotide triphosphate hydrolases"/>
    <property type="match status" value="1"/>
</dbReference>
<gene>
    <name evidence="11" type="ORF">DCAR_016111</name>
    <name evidence="12" type="ORF">DCAR_0518453</name>
</gene>
<dbReference type="SMART" id="SM00369">
    <property type="entry name" value="LRR_TYP"/>
    <property type="match status" value="4"/>
</dbReference>
<protein>
    <submittedName>
        <fullName evidence="11">Uncharacterized protein</fullName>
    </submittedName>
</protein>
<dbReference type="STRING" id="79200.A0A164X9A5"/>
<dbReference type="Gene3D" id="3.80.10.10">
    <property type="entry name" value="Ribonuclease Inhibitor"/>
    <property type="match status" value="1"/>
</dbReference>
<evidence type="ECO:0000259" key="10">
    <source>
        <dbReference type="Pfam" id="PF25019"/>
    </source>
</evidence>
<feature type="domain" description="NB-ARC" evidence="7">
    <location>
        <begin position="199"/>
        <end position="356"/>
    </location>
</feature>
<accession>A0A164X9A5</accession>
<dbReference type="InterPro" id="IPR032675">
    <property type="entry name" value="LRR_dom_sf"/>
</dbReference>
<evidence type="ECO:0000313" key="13">
    <source>
        <dbReference type="Proteomes" id="UP000077755"/>
    </source>
</evidence>
<organism evidence="11">
    <name type="scientific">Daucus carota subsp. sativus</name>
    <name type="common">Carrot</name>
    <dbReference type="NCBI Taxonomy" id="79200"/>
    <lineage>
        <taxon>Eukaryota</taxon>
        <taxon>Viridiplantae</taxon>
        <taxon>Streptophyta</taxon>
        <taxon>Embryophyta</taxon>
        <taxon>Tracheophyta</taxon>
        <taxon>Spermatophyta</taxon>
        <taxon>Magnoliopsida</taxon>
        <taxon>eudicotyledons</taxon>
        <taxon>Gunneridae</taxon>
        <taxon>Pentapetalae</taxon>
        <taxon>asterids</taxon>
        <taxon>campanulids</taxon>
        <taxon>Apiales</taxon>
        <taxon>Apiaceae</taxon>
        <taxon>Apioideae</taxon>
        <taxon>Scandiceae</taxon>
        <taxon>Daucinae</taxon>
        <taxon>Daucus</taxon>
        <taxon>Daucus sect. Daucus</taxon>
    </lineage>
</organism>
<evidence type="ECO:0000259" key="8">
    <source>
        <dbReference type="Pfam" id="PF18052"/>
    </source>
</evidence>
<dbReference type="GO" id="GO:0006952">
    <property type="term" value="P:defense response"/>
    <property type="evidence" value="ECO:0007669"/>
    <property type="project" value="UniProtKB-KW"/>
</dbReference>
<reference evidence="12" key="2">
    <citation type="submission" date="2022-03" db="EMBL/GenBank/DDBJ databases">
        <title>Draft title - Genomic analysis of global carrot germplasm unveils the trajectory of domestication and the origin of high carotenoid orange carrot.</title>
        <authorList>
            <person name="Iorizzo M."/>
            <person name="Ellison S."/>
            <person name="Senalik D."/>
            <person name="Macko-Podgorni A."/>
            <person name="Grzebelus D."/>
            <person name="Bostan H."/>
            <person name="Rolling W."/>
            <person name="Curaba J."/>
            <person name="Simon P."/>
        </authorList>
    </citation>
    <scope>NUCLEOTIDE SEQUENCE</scope>
    <source>
        <tissue evidence="12">Leaf</tissue>
    </source>
</reference>
<evidence type="ECO:0000313" key="12">
    <source>
        <dbReference type="EMBL" id="WOG99105.1"/>
    </source>
</evidence>
<comment type="similarity">
    <text evidence="1">Belongs to the disease resistance NB-LRR family.</text>
</comment>
<dbReference type="PANTHER" id="PTHR36766">
    <property type="entry name" value="PLANT BROAD-SPECTRUM MILDEW RESISTANCE PROTEIN RPW8"/>
    <property type="match status" value="1"/>
</dbReference>
<dbReference type="InterPro" id="IPR002182">
    <property type="entry name" value="NB-ARC"/>
</dbReference>
<dbReference type="InterPro" id="IPR056789">
    <property type="entry name" value="LRR_R13L1-DRL21"/>
</dbReference>
<dbReference type="InterPro" id="IPR003591">
    <property type="entry name" value="Leu-rich_rpt_typical-subtyp"/>
</dbReference>
<dbReference type="InterPro" id="IPR038005">
    <property type="entry name" value="RX-like_CC"/>
</dbReference>
<dbReference type="Pfam" id="PF00931">
    <property type="entry name" value="NB-ARC"/>
    <property type="match status" value="1"/>
</dbReference>
<feature type="domain" description="R13L1/DRL21-like LRR repeat region" evidence="10">
    <location>
        <begin position="714"/>
        <end position="835"/>
    </location>
</feature>
<keyword evidence="13" id="KW-1185">Reference proteome</keyword>
<dbReference type="GO" id="GO:0005524">
    <property type="term" value="F:ATP binding"/>
    <property type="evidence" value="ECO:0007669"/>
    <property type="project" value="UniProtKB-KW"/>
</dbReference>
<name>A0A164X9A5_DAUCS</name>
<dbReference type="AlphaFoldDB" id="A0A164X9A5"/>
<evidence type="ECO:0000259" key="9">
    <source>
        <dbReference type="Pfam" id="PF23559"/>
    </source>
</evidence>
<dbReference type="EMBL" id="CP093347">
    <property type="protein sequence ID" value="WOG99105.1"/>
    <property type="molecule type" value="Genomic_DNA"/>
</dbReference>
<dbReference type="InterPro" id="IPR058922">
    <property type="entry name" value="WHD_DRP"/>
</dbReference>
<dbReference type="Proteomes" id="UP000077755">
    <property type="component" value="Chromosome 5"/>
</dbReference>
<dbReference type="EMBL" id="LNRQ01000005">
    <property type="protein sequence ID" value="KZM92866.1"/>
    <property type="molecule type" value="Genomic_DNA"/>
</dbReference>
<dbReference type="InterPro" id="IPR041118">
    <property type="entry name" value="Rx_N"/>
</dbReference>
<dbReference type="SUPFAM" id="SSF52540">
    <property type="entry name" value="P-loop containing nucleoside triphosphate hydrolases"/>
    <property type="match status" value="1"/>
</dbReference>
<sequence>MGDALISQIFEQFTMVTSQKIAKEYKLVVGVEKEIHNISQKLKLVQDVIESAERRQVSDPLVKRWLESLKDVAYDVDDVICEWNTATRKMKIKRSQDKAAEKKVCYSFLLCSCFDVSRVVHRHDIAITIRDINKRLDAIVLEGKGFNLVRIDVGGQESRVRPKSSTTSSIEVPDVFGRGEDKSTLISKLCSENSVQAVKETLQIVSVVGLGGMGKTTLAKLIYNCDEVKNHFTEWIWVCVPEPYDDVRVAKAIVESVEKRAPDVTELETALQLVKNALNGKKFLLVLDDMGRCKHKSWDKLVCNLKVGAPGSRVLVTTRNQTVAKTVGSSYIHQLGQLSDQDCWTLFSRIAFNEKTEDEKEALEEVGREISRQCKGLPLSAYTIGGLMRSKSSLADWRKVSKSEFWEVTGAEEDLSPPLMLSYYDLPSKLRQCFIYCAKFPKYYYIEADNLIKLWIAQGYLTEKNKEETALGADMEEKGRSCLDELIMRCFFQNMEKDKESGIVTRFKMHDIVHDFAQYFTKNECAIVKPDSRKKQVCSASANIRHLTWIRGDDAPFPESFEKTEKLHTFWVQSFYDSPPIVSQVDAVSPELFNQMKYLKALDLSHNRLRVLPDEVEKVINLRYLNLSFNPLEKLPESVCDLYNLQSLKLVACNHLTELPQGIGKLENLRHLEIDKTDNLSVLPGGVSKLQALRTLSKFVIRGGGDPNGAACKIKDLRDLNSLQGRLDLEGLGNIADATEAKMAELKKKEDLVILSMNFKPLAQTDQIMCNVAEALQPHTNLVRLEMKFYGGSQFPNWMVSLSHLKKLVVLECQSCEQLPALGELPMLEKLHLESINNLKCIDQRFLNSNPEFSKERGAFPKLKKLEIVRMRNLEEWNMSSAKSEGDESNMQVMPLLRHLKISECDKLQALPETLLHLSTSVRRLSIKNCTILQQRYRRGGDERKKISHIRKIKLS</sequence>
<evidence type="ECO:0000256" key="4">
    <source>
        <dbReference type="ARBA" id="ARBA00022741"/>
    </source>
</evidence>
<evidence type="ECO:0000256" key="2">
    <source>
        <dbReference type="ARBA" id="ARBA00022614"/>
    </source>
</evidence>
<dbReference type="Pfam" id="PF13855">
    <property type="entry name" value="LRR_8"/>
    <property type="match status" value="1"/>
</dbReference>
<keyword evidence="6" id="KW-0067">ATP-binding</keyword>
<keyword evidence="2" id="KW-0433">Leucine-rich repeat</keyword>
<keyword evidence="4" id="KW-0547">Nucleotide-binding</keyword>
<dbReference type="GO" id="GO:0051707">
    <property type="term" value="P:response to other organism"/>
    <property type="evidence" value="ECO:0007669"/>
    <property type="project" value="UniProtKB-ARBA"/>
</dbReference>
<evidence type="ECO:0000313" key="11">
    <source>
        <dbReference type="EMBL" id="KZM92866.1"/>
    </source>
</evidence>
<feature type="domain" description="Disease resistance N-terminal" evidence="8">
    <location>
        <begin position="18"/>
        <end position="95"/>
    </location>
</feature>
<dbReference type="Gene3D" id="1.10.8.430">
    <property type="entry name" value="Helical domain of apoptotic protease-activating factors"/>
    <property type="match status" value="1"/>
</dbReference>
<dbReference type="PANTHER" id="PTHR36766:SF45">
    <property type="entry name" value="NB-ARC DOMAIN-CONTAINING PROTEIN"/>
    <property type="match status" value="1"/>
</dbReference>
<dbReference type="PRINTS" id="PR00364">
    <property type="entry name" value="DISEASERSIST"/>
</dbReference>
<evidence type="ECO:0000256" key="5">
    <source>
        <dbReference type="ARBA" id="ARBA00022821"/>
    </source>
</evidence>
<dbReference type="FunFam" id="1.10.10.10:FF:000322">
    <property type="entry name" value="Probable disease resistance protein At1g63360"/>
    <property type="match status" value="1"/>
</dbReference>
<dbReference type="SUPFAM" id="SSF52058">
    <property type="entry name" value="L domain-like"/>
    <property type="match status" value="1"/>
</dbReference>
<dbReference type="Gene3D" id="1.20.5.4130">
    <property type="match status" value="1"/>
</dbReference>
<dbReference type="InterPro" id="IPR036388">
    <property type="entry name" value="WH-like_DNA-bd_sf"/>
</dbReference>
<dbReference type="Pfam" id="PF25019">
    <property type="entry name" value="LRR_R13L1-DRL21"/>
    <property type="match status" value="1"/>
</dbReference>
<dbReference type="PROSITE" id="PS51450">
    <property type="entry name" value="LRR"/>
    <property type="match status" value="2"/>
</dbReference>
<dbReference type="Gene3D" id="1.10.10.10">
    <property type="entry name" value="Winged helix-like DNA-binding domain superfamily/Winged helix DNA-binding domain"/>
    <property type="match status" value="1"/>
</dbReference>
<dbReference type="InterPro" id="IPR001611">
    <property type="entry name" value="Leu-rich_rpt"/>
</dbReference>
<evidence type="ECO:0000259" key="7">
    <source>
        <dbReference type="Pfam" id="PF00931"/>
    </source>
</evidence>
<evidence type="ECO:0000256" key="6">
    <source>
        <dbReference type="ARBA" id="ARBA00022840"/>
    </source>
</evidence>
<dbReference type="CDD" id="cd14798">
    <property type="entry name" value="RX-CC_like"/>
    <property type="match status" value="1"/>
</dbReference>
<dbReference type="OMA" id="VICEWNT"/>
<dbReference type="InterPro" id="IPR027417">
    <property type="entry name" value="P-loop_NTPase"/>
</dbReference>
<dbReference type="GO" id="GO:0043531">
    <property type="term" value="F:ADP binding"/>
    <property type="evidence" value="ECO:0007669"/>
    <property type="project" value="InterPro"/>
</dbReference>
<evidence type="ECO:0000256" key="1">
    <source>
        <dbReference type="ARBA" id="ARBA00008894"/>
    </source>
</evidence>
<dbReference type="Gramene" id="KZM92866">
    <property type="protein sequence ID" value="KZM92866"/>
    <property type="gene ID" value="DCAR_016111"/>
</dbReference>
<keyword evidence="3" id="KW-0677">Repeat</keyword>
<evidence type="ECO:0000256" key="3">
    <source>
        <dbReference type="ARBA" id="ARBA00022737"/>
    </source>
</evidence>
<dbReference type="Pfam" id="PF23559">
    <property type="entry name" value="WHD_DRP"/>
    <property type="match status" value="1"/>
</dbReference>
<dbReference type="Pfam" id="PF18052">
    <property type="entry name" value="Rx_N"/>
    <property type="match status" value="1"/>
</dbReference>
<feature type="domain" description="Disease resistance protein winged helix" evidence="9">
    <location>
        <begin position="440"/>
        <end position="517"/>
    </location>
</feature>
<reference evidence="11" key="1">
    <citation type="journal article" date="2016" name="Nat. Genet.">
        <title>A high-quality carrot genome assembly provides new insights into carotenoid accumulation and asterid genome evolution.</title>
        <authorList>
            <person name="Iorizzo M."/>
            <person name="Ellison S."/>
            <person name="Senalik D."/>
            <person name="Zeng P."/>
            <person name="Satapoomin P."/>
            <person name="Huang J."/>
            <person name="Bowman M."/>
            <person name="Iovene M."/>
            <person name="Sanseverino W."/>
            <person name="Cavagnaro P."/>
            <person name="Yildiz M."/>
            <person name="Macko-Podgorni A."/>
            <person name="Moranska E."/>
            <person name="Grzebelus E."/>
            <person name="Grzebelus D."/>
            <person name="Ashrafi H."/>
            <person name="Zheng Z."/>
            <person name="Cheng S."/>
            <person name="Spooner D."/>
            <person name="Van Deynze A."/>
            <person name="Simon P."/>
        </authorList>
    </citation>
    <scope>NUCLEOTIDE SEQUENCE [LARGE SCALE GENOMIC DNA]</scope>
    <source>
        <tissue evidence="11">Leaf</tissue>
    </source>
</reference>
<keyword evidence="5" id="KW-0611">Plant defense</keyword>